<dbReference type="AlphaFoldDB" id="D4RWM8"/>
<dbReference type="GO" id="GO:0016879">
    <property type="term" value="F:ligase activity, forming carbon-nitrogen bonds"/>
    <property type="evidence" value="ECO:0007669"/>
    <property type="project" value="UniProtKB-UniRule"/>
</dbReference>
<name>D4RWM8_9FIRM</name>
<keyword evidence="4" id="KW-1185">Reference proteome</keyword>
<keyword evidence="2" id="KW-0963">Cytoplasm</keyword>
<evidence type="ECO:0000256" key="2">
    <source>
        <dbReference type="HAMAP-Rule" id="MF_01539"/>
    </source>
</evidence>
<comment type="function">
    <text evidence="2">Catalyzes the formation of N(4)-acetylcytidine (ac(4)C) at the wobble position of elongator tRNA(Met), using acetate and ATP as substrates. First activates an acetate ion to form acetyladenylate (Ac-AMP) and then transfers the acetyl group to tRNA to form ac(4)C34.</text>
</comment>
<dbReference type="EC" id="6.3.4.-" evidence="2"/>
<dbReference type="PANTHER" id="PTHR37825:SF1">
    <property type="entry name" value="TRNA(MET) CYTIDINE ACETATE LIGASE"/>
    <property type="match status" value="1"/>
</dbReference>
<comment type="caution">
    <text evidence="3">The sequence shown here is derived from an EMBL/GenBank/DDBJ whole genome shotgun (WGS) entry which is preliminary data.</text>
</comment>
<proteinExistence type="inferred from homology"/>
<dbReference type="EMBL" id="ABWN01000017">
    <property type="protein sequence ID" value="EFF69552.1"/>
    <property type="molecule type" value="Genomic_DNA"/>
</dbReference>
<evidence type="ECO:0000313" key="3">
    <source>
        <dbReference type="EMBL" id="EFF69552.1"/>
    </source>
</evidence>
<dbReference type="RefSeq" id="WP_005600615.1">
    <property type="nucleotide sequence ID" value="NZ_GG663519.1"/>
</dbReference>
<sequence length="400" mass="45097">MKSLAIISEYNPCHKGHAYQIEKARELSGSDIIIALMSGNFVQRGIPAVFDKYTRAGLAVLSGADIVIELPTVYATSSAEGFAYYAVDILNRLNAVDYISFGMENDNLSIINEIAKILSDEPENYRILLKKYMSKGFSAPLSREYALSEYLSNTGFRNILGMPNNILALEYIKALHKTSSAITPVPVKRIGNGYNDAIATTPYPSATSIRNMYKNNDTEGIKSSLLPDVYNYVSCKKPIFEEDFSMLLNQSILLNRNFLHEYSDIDEKLSNRINNLFSSGNYYNFNGLAAELKSKNYTYTRICRSLIHILLGIKDNDIKSADVCRVLAFNKAGGKFLKDIRDKSGIKLICDLSEAKNILKENTILQKDILSSDIYRLAYFNKYNENLTDEYRHKPEIINS</sequence>
<organism evidence="3 4">
    <name type="scientific">Eshraghiella crossota DSM 2876</name>
    <dbReference type="NCBI Taxonomy" id="511680"/>
    <lineage>
        <taxon>Bacteria</taxon>
        <taxon>Bacillati</taxon>
        <taxon>Bacillota</taxon>
        <taxon>Clostridia</taxon>
        <taxon>Lachnospirales</taxon>
        <taxon>Lachnospiraceae</taxon>
        <taxon>Eshraghiella</taxon>
    </lineage>
</organism>
<comment type="similarity">
    <text evidence="2">Belongs to the TmcAL family.</text>
</comment>
<accession>D4RWM8</accession>
<comment type="subcellular location">
    <subcellularLocation>
        <location evidence="2">Cytoplasm</location>
    </subcellularLocation>
</comment>
<evidence type="ECO:0000256" key="1">
    <source>
        <dbReference type="ARBA" id="ARBA00022694"/>
    </source>
</evidence>
<feature type="binding site" evidence="2">
    <location>
        <position position="102"/>
    </location>
    <ligand>
        <name>ATP</name>
        <dbReference type="ChEBI" id="CHEBI:30616"/>
    </ligand>
</feature>
<comment type="catalytic activity">
    <reaction evidence="2">
        <text>cytidine(34) in elongator tRNA(Met) + acetate + ATP = N(4)-acetylcytidine(34) in elongator tRNA(Met) + AMP + diphosphate</text>
        <dbReference type="Rhea" id="RHEA:58144"/>
        <dbReference type="Rhea" id="RHEA-COMP:10693"/>
        <dbReference type="Rhea" id="RHEA-COMP:10694"/>
        <dbReference type="ChEBI" id="CHEBI:30089"/>
        <dbReference type="ChEBI" id="CHEBI:30616"/>
        <dbReference type="ChEBI" id="CHEBI:33019"/>
        <dbReference type="ChEBI" id="CHEBI:74900"/>
        <dbReference type="ChEBI" id="CHEBI:82748"/>
        <dbReference type="ChEBI" id="CHEBI:456215"/>
    </reaction>
</comment>
<keyword evidence="1 2" id="KW-0819">tRNA processing</keyword>
<dbReference type="GeneID" id="98918432"/>
<dbReference type="SUPFAM" id="SSF52374">
    <property type="entry name" value="Nucleotidylyl transferase"/>
    <property type="match status" value="1"/>
</dbReference>
<dbReference type="InterPro" id="IPR008513">
    <property type="entry name" value="tRNA(Met)_cyd_acetate_ligase"/>
</dbReference>
<reference evidence="3 4" key="1">
    <citation type="submission" date="2010-02" db="EMBL/GenBank/DDBJ databases">
        <authorList>
            <person name="Weinstock G."/>
            <person name="Sodergren E."/>
            <person name="Clifton S."/>
            <person name="Fulton L."/>
            <person name="Fulton B."/>
            <person name="Courtney L."/>
            <person name="Fronick C."/>
            <person name="Harrison M."/>
            <person name="Strong C."/>
            <person name="Farmer C."/>
            <person name="Delahaunty K."/>
            <person name="Markovic C."/>
            <person name="Hall O."/>
            <person name="Minx P."/>
            <person name="Tomlinson C."/>
            <person name="Mitreva M."/>
            <person name="Nelson J."/>
            <person name="Hou S."/>
            <person name="Wollam A."/>
            <person name="Pepin K.H."/>
            <person name="Johnson M."/>
            <person name="Bhonagiri V."/>
            <person name="Zhang X."/>
            <person name="Suruliraj S."/>
            <person name="Warren W."/>
            <person name="Chinwalla A."/>
            <person name="Mardis E.R."/>
            <person name="Wilson R.K."/>
        </authorList>
    </citation>
    <scope>NUCLEOTIDE SEQUENCE [LARGE SCALE GENOMIC DNA]</scope>
    <source>
        <strain evidence="3 4">DSM 2876</strain>
    </source>
</reference>
<feature type="binding site" evidence="2">
    <location>
        <begin position="7"/>
        <end position="20"/>
    </location>
    <ligand>
        <name>ATP</name>
        <dbReference type="ChEBI" id="CHEBI:30616"/>
    </ligand>
</feature>
<feature type="binding site" evidence="2">
    <location>
        <begin position="189"/>
        <end position="190"/>
    </location>
    <ligand>
        <name>ATP</name>
        <dbReference type="ChEBI" id="CHEBI:30616"/>
    </ligand>
</feature>
<dbReference type="GO" id="GO:0000049">
    <property type="term" value="F:tRNA binding"/>
    <property type="evidence" value="ECO:0007669"/>
    <property type="project" value="UniProtKB-KW"/>
</dbReference>
<keyword evidence="2" id="KW-0547">Nucleotide-binding</keyword>
<dbReference type="STRING" id="45851.BHV86_06105"/>
<dbReference type="PANTHER" id="PTHR37825">
    <property type="entry name" value="TRNA(MET) CYTIDINE ACETATE LIGASE"/>
    <property type="match status" value="1"/>
</dbReference>
<dbReference type="Proteomes" id="UP000006238">
    <property type="component" value="Unassembled WGS sequence"/>
</dbReference>
<dbReference type="Gene3D" id="3.40.50.620">
    <property type="entry name" value="HUPs"/>
    <property type="match status" value="1"/>
</dbReference>
<dbReference type="InterPro" id="IPR014729">
    <property type="entry name" value="Rossmann-like_a/b/a_fold"/>
</dbReference>
<keyword evidence="2" id="KW-0694">RNA-binding</keyword>
<dbReference type="GO" id="GO:0006400">
    <property type="term" value="P:tRNA modification"/>
    <property type="evidence" value="ECO:0007669"/>
    <property type="project" value="UniProtKB-UniRule"/>
</dbReference>
<keyword evidence="2" id="KW-0067">ATP-binding</keyword>
<keyword evidence="2" id="KW-0820">tRNA-binding</keyword>
<dbReference type="HOGENOM" id="CLU_038915_0_1_9"/>
<dbReference type="GO" id="GO:0005524">
    <property type="term" value="F:ATP binding"/>
    <property type="evidence" value="ECO:0007669"/>
    <property type="project" value="UniProtKB-KW"/>
</dbReference>
<evidence type="ECO:0000313" key="4">
    <source>
        <dbReference type="Proteomes" id="UP000006238"/>
    </source>
</evidence>
<dbReference type="eggNOG" id="COG1323">
    <property type="taxonomic scope" value="Bacteria"/>
</dbReference>
<dbReference type="HAMAP" id="MF_01539">
    <property type="entry name" value="TmcAL"/>
    <property type="match status" value="1"/>
</dbReference>
<protein>
    <recommendedName>
        <fullName evidence="2">tRNA(Met) cytidine acetate ligase</fullName>
        <ecNumber evidence="2">6.3.4.-</ecNumber>
    </recommendedName>
</protein>
<dbReference type="GO" id="GO:0005737">
    <property type="term" value="C:cytoplasm"/>
    <property type="evidence" value="ECO:0007669"/>
    <property type="project" value="UniProtKB-SubCell"/>
</dbReference>
<gene>
    <name evidence="2" type="primary">tmcAL</name>
    <name evidence="3" type="ORF">BUTYVIB_00064</name>
</gene>
<dbReference type="Pfam" id="PF05636">
    <property type="entry name" value="HIGH_NTase1"/>
    <property type="match status" value="1"/>
</dbReference>
<feature type="binding site" evidence="2">
    <location>
        <position position="164"/>
    </location>
    <ligand>
        <name>ATP</name>
        <dbReference type="ChEBI" id="CHEBI:30616"/>
    </ligand>
</feature>
<keyword evidence="2" id="KW-0436">Ligase</keyword>